<evidence type="ECO:0000313" key="3">
    <source>
        <dbReference type="Proteomes" id="UP000234748"/>
    </source>
</evidence>
<keyword evidence="1" id="KW-1133">Transmembrane helix</keyword>
<proteinExistence type="predicted"/>
<dbReference type="RefSeq" id="WP_101645275.1">
    <property type="nucleotide sequence ID" value="NZ_PGUY01000068.1"/>
</dbReference>
<feature type="transmembrane region" description="Helical" evidence="1">
    <location>
        <begin position="31"/>
        <end position="53"/>
    </location>
</feature>
<gene>
    <name evidence="2" type="ORF">CUU66_20610</name>
</gene>
<feature type="transmembrane region" description="Helical" evidence="1">
    <location>
        <begin position="6"/>
        <end position="24"/>
    </location>
</feature>
<comment type="caution">
    <text evidence="2">The sequence shown here is derived from an EMBL/GenBank/DDBJ whole genome shotgun (WGS) entry which is preliminary data.</text>
</comment>
<dbReference type="OrthoDB" id="2440868at2"/>
<keyword evidence="1" id="KW-0812">Transmembrane</keyword>
<sequence>MESIILVVFILVITSLNILFYLLYRKGKLSLIVSGLIMMMLAPLLGFFSGALLHQFYDWNSGGTGEGAGYGGAILGLLTFVNGIIILVTGIIRSIYQFIKKNMNGTM</sequence>
<evidence type="ECO:0000313" key="2">
    <source>
        <dbReference type="EMBL" id="PLT28058.1"/>
    </source>
</evidence>
<accession>A0A2N5M123</accession>
<evidence type="ECO:0000256" key="1">
    <source>
        <dbReference type="SAM" id="Phobius"/>
    </source>
</evidence>
<feature type="transmembrane region" description="Helical" evidence="1">
    <location>
        <begin position="73"/>
        <end position="96"/>
    </location>
</feature>
<dbReference type="EMBL" id="PGUY01000068">
    <property type="protein sequence ID" value="PLT28058.1"/>
    <property type="molecule type" value="Genomic_DNA"/>
</dbReference>
<dbReference type="AlphaFoldDB" id="A0A2N5M123"/>
<reference evidence="2 3" key="1">
    <citation type="submission" date="2017-11" db="EMBL/GenBank/DDBJ databases">
        <title>Comparitive Functional Genomics of Dry Heat Resistant strains isolated from the Viking Spacecraft.</title>
        <authorList>
            <person name="Seuylemezian A."/>
            <person name="Cooper K."/>
            <person name="Vaishampayan P."/>
        </authorList>
    </citation>
    <scope>NUCLEOTIDE SEQUENCE [LARGE SCALE GENOMIC DNA]</scope>
    <source>
        <strain evidence="2 3">V1-29</strain>
    </source>
</reference>
<keyword evidence="3" id="KW-1185">Reference proteome</keyword>
<organism evidence="2 3">
    <name type="scientific">Peribacillus deserti</name>
    <dbReference type="NCBI Taxonomy" id="673318"/>
    <lineage>
        <taxon>Bacteria</taxon>
        <taxon>Bacillati</taxon>
        <taxon>Bacillota</taxon>
        <taxon>Bacilli</taxon>
        <taxon>Bacillales</taxon>
        <taxon>Bacillaceae</taxon>
        <taxon>Peribacillus</taxon>
    </lineage>
</organism>
<protein>
    <submittedName>
        <fullName evidence="2">Inner-membrane translocator</fullName>
    </submittedName>
</protein>
<dbReference type="Proteomes" id="UP000234748">
    <property type="component" value="Unassembled WGS sequence"/>
</dbReference>
<name>A0A2N5M123_9BACI</name>
<keyword evidence="1" id="KW-0472">Membrane</keyword>